<name>A0A7W6MMT2_9HYPH</name>
<dbReference type="Pfam" id="PF00392">
    <property type="entry name" value="GntR"/>
    <property type="match status" value="2"/>
</dbReference>
<evidence type="ECO:0000313" key="6">
    <source>
        <dbReference type="Proteomes" id="UP000588647"/>
    </source>
</evidence>
<accession>A0A7W6MMT2</accession>
<dbReference type="AlphaFoldDB" id="A0A7W6MMT2"/>
<reference evidence="5 6" key="1">
    <citation type="submission" date="2020-08" db="EMBL/GenBank/DDBJ databases">
        <title>Genomic Encyclopedia of Type Strains, Phase IV (KMG-IV): sequencing the most valuable type-strain genomes for metagenomic binning, comparative biology and taxonomic classification.</title>
        <authorList>
            <person name="Goeker M."/>
        </authorList>
    </citation>
    <scope>NUCLEOTIDE SEQUENCE [LARGE SCALE GENOMIC DNA]</scope>
    <source>
        <strain evidence="5 6">DSM 103570</strain>
    </source>
</reference>
<dbReference type="SMART" id="SM00895">
    <property type="entry name" value="FCD"/>
    <property type="match status" value="1"/>
</dbReference>
<dbReference type="PANTHER" id="PTHR43537:SF5">
    <property type="entry name" value="UXU OPERON TRANSCRIPTIONAL REGULATOR"/>
    <property type="match status" value="1"/>
</dbReference>
<dbReference type="GO" id="GO:0003700">
    <property type="term" value="F:DNA-binding transcription factor activity"/>
    <property type="evidence" value="ECO:0007669"/>
    <property type="project" value="InterPro"/>
</dbReference>
<dbReference type="SMART" id="SM00345">
    <property type="entry name" value="HTH_GNTR"/>
    <property type="match status" value="2"/>
</dbReference>
<dbReference type="PANTHER" id="PTHR43537">
    <property type="entry name" value="TRANSCRIPTIONAL REGULATOR, GNTR FAMILY"/>
    <property type="match status" value="1"/>
</dbReference>
<dbReference type="RefSeq" id="WP_252920129.1">
    <property type="nucleotide sequence ID" value="NZ_JAAAMM010000001.1"/>
</dbReference>
<feature type="domain" description="HTH gntR-type" evidence="4">
    <location>
        <begin position="22"/>
        <end position="89"/>
    </location>
</feature>
<dbReference type="GO" id="GO:0003677">
    <property type="term" value="F:DNA binding"/>
    <property type="evidence" value="ECO:0007669"/>
    <property type="project" value="UniProtKB-KW"/>
</dbReference>
<evidence type="ECO:0000259" key="4">
    <source>
        <dbReference type="PROSITE" id="PS50949"/>
    </source>
</evidence>
<proteinExistence type="predicted"/>
<dbReference type="Pfam" id="PF07729">
    <property type="entry name" value="FCD"/>
    <property type="match status" value="1"/>
</dbReference>
<organism evidence="5 6">
    <name type="scientific">Aurantimonas endophytica</name>
    <dbReference type="NCBI Taxonomy" id="1522175"/>
    <lineage>
        <taxon>Bacteria</taxon>
        <taxon>Pseudomonadati</taxon>
        <taxon>Pseudomonadota</taxon>
        <taxon>Alphaproteobacteria</taxon>
        <taxon>Hyphomicrobiales</taxon>
        <taxon>Aurantimonadaceae</taxon>
        <taxon>Aurantimonas</taxon>
    </lineage>
</organism>
<keyword evidence="3" id="KW-0804">Transcription</keyword>
<gene>
    <name evidence="5" type="ORF">GGR03_000247</name>
</gene>
<dbReference type="PROSITE" id="PS50949">
    <property type="entry name" value="HTH_GNTR"/>
    <property type="match status" value="1"/>
</dbReference>
<dbReference type="InterPro" id="IPR036390">
    <property type="entry name" value="WH_DNA-bd_sf"/>
</dbReference>
<evidence type="ECO:0000313" key="5">
    <source>
        <dbReference type="EMBL" id="MBB4001200.1"/>
    </source>
</evidence>
<dbReference type="InterPro" id="IPR011711">
    <property type="entry name" value="GntR_C"/>
</dbReference>
<comment type="caution">
    <text evidence="5">The sequence shown here is derived from an EMBL/GenBank/DDBJ whole genome shotgun (WGS) entry which is preliminary data.</text>
</comment>
<dbReference type="CDD" id="cd07377">
    <property type="entry name" value="WHTH_GntR"/>
    <property type="match status" value="1"/>
</dbReference>
<dbReference type="Proteomes" id="UP000588647">
    <property type="component" value="Unassembled WGS sequence"/>
</dbReference>
<evidence type="ECO:0000256" key="3">
    <source>
        <dbReference type="ARBA" id="ARBA00023163"/>
    </source>
</evidence>
<dbReference type="InterPro" id="IPR008920">
    <property type="entry name" value="TF_FadR/GntR_C"/>
</dbReference>
<keyword evidence="1" id="KW-0805">Transcription regulation</keyword>
<keyword evidence="2 5" id="KW-0238">DNA-binding</keyword>
<dbReference type="Gene3D" id="1.10.10.10">
    <property type="entry name" value="Winged helix-like DNA-binding domain superfamily/Winged helix DNA-binding domain"/>
    <property type="match status" value="2"/>
</dbReference>
<evidence type="ECO:0000256" key="2">
    <source>
        <dbReference type="ARBA" id="ARBA00023125"/>
    </source>
</evidence>
<dbReference type="Gene3D" id="1.20.120.530">
    <property type="entry name" value="GntR ligand-binding domain-like"/>
    <property type="match status" value="1"/>
</dbReference>
<keyword evidence="6" id="KW-1185">Reference proteome</keyword>
<sequence length="344" mass="37310">MPHCGGTRPTGNAAETVSGTAPRLYERAAASLAGQIASGALAEGSYLTESTVAVRFGISRPPARRALAELARAGLLKQAKGKGYVVLAQAATAEAPSAFAEPQAAAGDPARLKSLASWERIYDEIEDQIVARISFASWRVNEARLARHYGVSRTVARDVIGRLQQRGILRKDERSRWYAPALTPGYIGELYELRAILEPVALVKAADRLPDTLLPQMRARLDTAIAADEIGGATLDALEEDLHVTLLGHCGNQALMQAITLPQSLLIAHRFLYRWTPRLFVSEPFLPEHLAIVECLGSGKAEAAAAALERHLGVSRERAIARVDLIRREFNAEGLPYLERLVAD</sequence>
<dbReference type="InterPro" id="IPR036388">
    <property type="entry name" value="WH-like_DNA-bd_sf"/>
</dbReference>
<dbReference type="SUPFAM" id="SSF46785">
    <property type="entry name" value="Winged helix' DNA-binding domain"/>
    <property type="match status" value="2"/>
</dbReference>
<protein>
    <submittedName>
        <fullName evidence="5">DNA-binding GntR family transcriptional regulator</fullName>
    </submittedName>
</protein>
<evidence type="ECO:0000256" key="1">
    <source>
        <dbReference type="ARBA" id="ARBA00023015"/>
    </source>
</evidence>
<dbReference type="EMBL" id="JACIEM010000001">
    <property type="protein sequence ID" value="MBB4001200.1"/>
    <property type="molecule type" value="Genomic_DNA"/>
</dbReference>
<dbReference type="SUPFAM" id="SSF48008">
    <property type="entry name" value="GntR ligand-binding domain-like"/>
    <property type="match status" value="1"/>
</dbReference>
<dbReference type="InterPro" id="IPR000524">
    <property type="entry name" value="Tscrpt_reg_HTH_GntR"/>
</dbReference>